<organism evidence="3 4">
    <name type="scientific">Dactylosporangium vinaceum</name>
    <dbReference type="NCBI Taxonomy" id="53362"/>
    <lineage>
        <taxon>Bacteria</taxon>
        <taxon>Bacillati</taxon>
        <taxon>Actinomycetota</taxon>
        <taxon>Actinomycetes</taxon>
        <taxon>Micromonosporales</taxon>
        <taxon>Micromonosporaceae</taxon>
        <taxon>Dactylosporangium</taxon>
    </lineage>
</organism>
<evidence type="ECO:0000313" key="3">
    <source>
        <dbReference type="EMBL" id="MFB9451839.1"/>
    </source>
</evidence>
<dbReference type="PRINTS" id="PR00081">
    <property type="entry name" value="GDHRDH"/>
</dbReference>
<comment type="caution">
    <text evidence="3">The sequence shown here is derived from an EMBL/GenBank/DDBJ whole genome shotgun (WGS) entry which is preliminary data.</text>
</comment>
<reference evidence="3 4" key="1">
    <citation type="submission" date="2024-09" db="EMBL/GenBank/DDBJ databases">
        <authorList>
            <person name="Sun Q."/>
            <person name="Mori K."/>
        </authorList>
    </citation>
    <scope>NUCLEOTIDE SEQUENCE [LARGE SCALE GENOMIC DNA]</scope>
    <source>
        <strain evidence="3 4">JCM 3307</strain>
    </source>
</reference>
<keyword evidence="2" id="KW-0560">Oxidoreductase</keyword>
<dbReference type="SUPFAM" id="SSF51735">
    <property type="entry name" value="NAD(P)-binding Rossmann-fold domains"/>
    <property type="match status" value="1"/>
</dbReference>
<gene>
    <name evidence="3" type="ORF">ACFFTR_53010</name>
</gene>
<dbReference type="Proteomes" id="UP001589608">
    <property type="component" value="Unassembled WGS sequence"/>
</dbReference>
<dbReference type="InterPro" id="IPR002347">
    <property type="entry name" value="SDR_fam"/>
</dbReference>
<keyword evidence="4" id="KW-1185">Reference proteome</keyword>
<evidence type="ECO:0000256" key="2">
    <source>
        <dbReference type="ARBA" id="ARBA00023002"/>
    </source>
</evidence>
<dbReference type="PANTHER" id="PTHR43639">
    <property type="entry name" value="OXIDOREDUCTASE, SHORT-CHAIN DEHYDROGENASE/REDUCTASE FAMILY (AFU_ORTHOLOGUE AFUA_5G02870)"/>
    <property type="match status" value="1"/>
</dbReference>
<dbReference type="RefSeq" id="WP_223103970.1">
    <property type="nucleotide sequence ID" value="NZ_CP061913.1"/>
</dbReference>
<dbReference type="InterPro" id="IPR036291">
    <property type="entry name" value="NAD(P)-bd_dom_sf"/>
</dbReference>
<accession>A0ABV5MSK9</accession>
<dbReference type="PANTHER" id="PTHR43639:SF1">
    <property type="entry name" value="SHORT-CHAIN DEHYDROGENASE_REDUCTASE FAMILY PROTEIN"/>
    <property type="match status" value="1"/>
</dbReference>
<protein>
    <submittedName>
        <fullName evidence="3">SDR family oxidoreductase</fullName>
    </submittedName>
</protein>
<dbReference type="Gene3D" id="3.40.50.720">
    <property type="entry name" value="NAD(P)-binding Rossmann-like Domain"/>
    <property type="match status" value="1"/>
</dbReference>
<proteinExistence type="inferred from homology"/>
<dbReference type="Pfam" id="PF13561">
    <property type="entry name" value="adh_short_C2"/>
    <property type="match status" value="1"/>
</dbReference>
<evidence type="ECO:0000313" key="4">
    <source>
        <dbReference type="Proteomes" id="UP001589608"/>
    </source>
</evidence>
<dbReference type="EMBL" id="JBHMCA010000093">
    <property type="protein sequence ID" value="MFB9451839.1"/>
    <property type="molecule type" value="Genomic_DNA"/>
</dbReference>
<sequence length="255" mass="26141">MVPLNGKTALVTGGSRGIGRGIATRLAADGALVAVHYGKHEAAAEEAVTSIVESGGRAFAVGAELGVPGDAQALWAAFDAGLTELGAEPGLDILVNNAGIASSSDLAGTTEAEFDKIFAVNVKAPFFILQQGLERLRDNGRVINISSGATRIASPSIVTYSLTKGALNTMSFTLAKQLGGRGITVNSVAPGIVDVDSNAVWLRENPEQLAVWSSFSAFNRVGQPADIADAVAFLASDDSRWVTGQCLDATGGANL</sequence>
<evidence type="ECO:0000256" key="1">
    <source>
        <dbReference type="ARBA" id="ARBA00006484"/>
    </source>
</evidence>
<dbReference type="PRINTS" id="PR00080">
    <property type="entry name" value="SDRFAMILY"/>
</dbReference>
<comment type="similarity">
    <text evidence="1">Belongs to the short-chain dehydrogenases/reductases (SDR) family.</text>
</comment>
<name>A0ABV5MSK9_9ACTN</name>